<comment type="caution">
    <text evidence="1">The sequence shown here is derived from an EMBL/GenBank/DDBJ whole genome shotgun (WGS) entry which is preliminary data.</text>
</comment>
<dbReference type="Proteomes" id="UP000034617">
    <property type="component" value="Unassembled WGS sequence"/>
</dbReference>
<gene>
    <name evidence="1" type="ORF">UW22_C0001G0089</name>
</gene>
<dbReference type="InterPro" id="IPR014729">
    <property type="entry name" value="Rossmann-like_a/b/a_fold"/>
</dbReference>
<name>A0A0G1GYB7_9BACT</name>
<proteinExistence type="predicted"/>
<protein>
    <submittedName>
        <fullName evidence="1">LPS biosynthesis protein WbpG</fullName>
    </submittedName>
</protein>
<reference evidence="1 2" key="1">
    <citation type="journal article" date="2015" name="Nature">
        <title>rRNA introns, odd ribosomes, and small enigmatic genomes across a large radiation of phyla.</title>
        <authorList>
            <person name="Brown C.T."/>
            <person name="Hug L.A."/>
            <person name="Thomas B.C."/>
            <person name="Sharon I."/>
            <person name="Castelle C.J."/>
            <person name="Singh A."/>
            <person name="Wilkins M.J."/>
            <person name="Williams K.H."/>
            <person name="Banfield J.F."/>
        </authorList>
    </citation>
    <scope>NUCLEOTIDE SEQUENCE [LARGE SCALE GENOMIC DNA]</scope>
</reference>
<evidence type="ECO:0000313" key="2">
    <source>
        <dbReference type="Proteomes" id="UP000034617"/>
    </source>
</evidence>
<dbReference type="InterPro" id="IPR020022">
    <property type="entry name" value="N-acetyl_sugar_amidoTrfase"/>
</dbReference>
<dbReference type="SUPFAM" id="SSF52402">
    <property type="entry name" value="Adenine nucleotide alpha hydrolases-like"/>
    <property type="match status" value="1"/>
</dbReference>
<sequence length="389" mass="45894">MNRKKQVKEYTYTVCKRCILNNGPLTYTTFDDKGICNNCRNFEALAKKTLWISRNRNNKKLKDILSTIKKVRGRSGYDCILGLSGGADSSYLAYMAHAWGLHPLVVHFDNGWNSEIAVKNIHAIVNKLGYDLYTYVIDWDEFRDIQLAYVKASVIDLEVPTDHFIYATLYEIAQKRGIKYILDGNNIATEFPGGSWKWNYSKIDLINLLNIHKKFGTIKLRKFPKLGLFQRLYYQHIARIKTVYLLNYVDYNKKKAKETLKKELGWKDYGGKHYESIFTRFYQGYMLPKKFNIDKRRIHFSNLIWSGQMTRREALRELKKPTYSKRDQELDKTYVLKKFGLHSEEFEKMMRAPIVPHEVYGTEDQKYSLLIYILTRVMRISNSIKKKVN</sequence>
<dbReference type="NCBIfam" id="TIGR03573">
    <property type="entry name" value="WbuX"/>
    <property type="match status" value="1"/>
</dbReference>
<dbReference type="EMBL" id="LCHM01000001">
    <property type="protein sequence ID" value="KKT39178.1"/>
    <property type="molecule type" value="Genomic_DNA"/>
</dbReference>
<organism evidence="1 2">
    <name type="scientific">Candidatus Gottesmanbacteria bacterium GW2011_GWB1_44_11c</name>
    <dbReference type="NCBI Taxonomy" id="1618447"/>
    <lineage>
        <taxon>Bacteria</taxon>
        <taxon>Candidatus Gottesmaniibacteriota</taxon>
    </lineage>
</organism>
<dbReference type="PATRIC" id="fig|1618447.3.peg.87"/>
<accession>A0A0G1GYB7</accession>
<dbReference type="AlphaFoldDB" id="A0A0G1GYB7"/>
<dbReference type="Gene3D" id="3.40.50.620">
    <property type="entry name" value="HUPs"/>
    <property type="match status" value="1"/>
</dbReference>
<evidence type="ECO:0000313" key="1">
    <source>
        <dbReference type="EMBL" id="KKT39178.1"/>
    </source>
</evidence>